<proteinExistence type="inferred from homology"/>
<evidence type="ECO:0000256" key="3">
    <source>
        <dbReference type="ARBA" id="ARBA00022618"/>
    </source>
</evidence>
<protein>
    <recommendedName>
        <fullName evidence="2">Anaphase-promoting complex subunit 5</fullName>
    </recommendedName>
    <alternativeName>
        <fullName evidence="7">Cyclosome subunit 5</fullName>
    </alternativeName>
</protein>
<comment type="function">
    <text evidence="8">Component of the anaphase promoting complex/cyclosome (APC/C), a cell cycle-regulated E3 ubiquitin ligase that controls progression through mitosis and the G1 phase of the cell cycle. The APC/C complex acts by mediating ubiquitination and subsequent degradation of target proteins: it mainly mediates the formation of 'Lys-11'-linked polyubiquitin chains and, to a lower extent, the formation of 'Lys-48'- and 'Lys-63'-linked polyubiquitin chains. The APC/C complex catalyzes assembly of branched 'Lys-11'-/'Lys-48'-linked branched ubiquitin chains on target proteins.</text>
</comment>
<dbReference type="EMBL" id="JASWJB010000161">
    <property type="protein sequence ID" value="KAK2594619.1"/>
    <property type="molecule type" value="Genomic_DNA"/>
</dbReference>
<evidence type="ECO:0000256" key="6">
    <source>
        <dbReference type="ARBA" id="ARBA00023306"/>
    </source>
</evidence>
<accession>A0AAJ0CN10</accession>
<evidence type="ECO:0000256" key="8">
    <source>
        <dbReference type="ARBA" id="ARBA00045696"/>
    </source>
</evidence>
<evidence type="ECO:0000256" key="9">
    <source>
        <dbReference type="SAM" id="SignalP"/>
    </source>
</evidence>
<keyword evidence="6" id="KW-0131">Cell cycle</keyword>
<sequence length="787" mass="89614">MARYVTPAKVGLLVLMELYTAEAVPSDAILPVLSFITSHVLDHGPTDPLLSQGARWAKVERTVSLVIAIKDFEKLLGSYPFLMGIPGRKLWDQFLTKLWDIDSLHSMTEFFERIPRMLAKTAEQRRKHGEEEEETEEGANIRLSHNSPFGSFIRQAHTEYQRLHFHDCAELWKAFVRYRQPTAHYIRRKNPGFDRLSFDHVLLLGEQESGWNREGVSALATVAYGDMLTGDESGTIPVSTDDVESLLEFQIEQMQKCGTRIPWEIQQQFHDLLQDSFIIPSLNHYLSFLDAWRSGDYPTAFDFLYRYFDYTMQYRDRLFYQYALMNLAVLQADFGCYKEALSAMLETVSAARENQDMACLNYALNWLFHFGRTHPDLVHELESKSLLGTNKESLAFLKVKAKESGMWTLWSSVLLTEAKIGLINGDSVATSLESMVRSSQIIVEKNMKAMFGTQLALYAALWSRLGLTHLSTVTSEIFLRCHARYAVFDDELKHTCRIALSLADRGRYDEGLQCLEKLDENSLRTWKPSLCWYKYRAIIRLRRDLHHNNLNGAEELLDQLLQSKTDDLEPDMAFIIDSLHVDCLTRRGDLQSAFSKVGKLIRALRDENKDIALRVKLLLTKVSLLDKCGRPLRAFSTAVRAFNIAWQARIMPCLWQATGALSNILVSMGEFEPATQLLVAVLPRALECESSILAAQLYSFLADAYMGLAGAMQPDSSRRLEHMTRALAAVQKSFDHYSSVEDVKNQCEMMAKKAMIMKLKGDLALAADYAAAYVELRKTANTLSVDR</sequence>
<evidence type="ECO:0000256" key="1">
    <source>
        <dbReference type="ARBA" id="ARBA00007450"/>
    </source>
</evidence>
<dbReference type="InterPro" id="IPR026000">
    <property type="entry name" value="Apc5_dom"/>
</dbReference>
<dbReference type="InterPro" id="IPR011990">
    <property type="entry name" value="TPR-like_helical_dom_sf"/>
</dbReference>
<dbReference type="PANTHER" id="PTHR12830">
    <property type="entry name" value="ANAPHASE-PROMOTING COMPLEX SUBUNIT 5"/>
    <property type="match status" value="1"/>
</dbReference>
<feature type="domain" description="Anaphase-promoting complex subunit 5" evidence="10">
    <location>
        <begin position="284"/>
        <end position="373"/>
    </location>
</feature>
<dbReference type="GO" id="GO:0051301">
    <property type="term" value="P:cell division"/>
    <property type="evidence" value="ECO:0007669"/>
    <property type="project" value="UniProtKB-KW"/>
</dbReference>
<name>A0AAJ0CN10_9HYPO</name>
<comment type="similarity">
    <text evidence="1">Belongs to the APC5 family.</text>
</comment>
<dbReference type="GO" id="GO:0070979">
    <property type="term" value="P:protein K11-linked ubiquitination"/>
    <property type="evidence" value="ECO:0007669"/>
    <property type="project" value="TreeGrafter"/>
</dbReference>
<dbReference type="Gene3D" id="1.25.40.10">
    <property type="entry name" value="Tetratricopeptide repeat domain"/>
    <property type="match status" value="1"/>
</dbReference>
<evidence type="ECO:0000256" key="7">
    <source>
        <dbReference type="ARBA" id="ARBA00031069"/>
    </source>
</evidence>
<dbReference type="Proteomes" id="UP001251528">
    <property type="component" value="Unassembled WGS sequence"/>
</dbReference>
<dbReference type="GO" id="GO:0045842">
    <property type="term" value="P:positive regulation of mitotic metaphase/anaphase transition"/>
    <property type="evidence" value="ECO:0007669"/>
    <property type="project" value="TreeGrafter"/>
</dbReference>
<gene>
    <name evidence="11" type="primary">apc5</name>
    <name evidence="11" type="ORF">QQS21_007656</name>
</gene>
<evidence type="ECO:0000256" key="2">
    <source>
        <dbReference type="ARBA" id="ARBA00016066"/>
    </source>
</evidence>
<dbReference type="Pfam" id="PF12862">
    <property type="entry name" value="ANAPC5"/>
    <property type="match status" value="1"/>
</dbReference>
<feature type="signal peptide" evidence="9">
    <location>
        <begin position="1"/>
        <end position="23"/>
    </location>
</feature>
<evidence type="ECO:0000256" key="4">
    <source>
        <dbReference type="ARBA" id="ARBA00022776"/>
    </source>
</evidence>
<keyword evidence="12" id="KW-1185">Reference proteome</keyword>
<keyword evidence="5" id="KW-0833">Ubl conjugation pathway</keyword>
<reference evidence="11" key="1">
    <citation type="submission" date="2023-06" db="EMBL/GenBank/DDBJ databases">
        <title>Conoideocrella luteorostrata (Hypocreales: Clavicipitaceae), a potential biocontrol fungus for elongate hemlock scale in United States Christmas tree production areas.</title>
        <authorList>
            <person name="Barrett H."/>
            <person name="Lovett B."/>
            <person name="Macias A.M."/>
            <person name="Stajich J.E."/>
            <person name="Kasson M.T."/>
        </authorList>
    </citation>
    <scope>NUCLEOTIDE SEQUENCE</scope>
    <source>
        <strain evidence="11">ARSEF 14590</strain>
    </source>
</reference>
<evidence type="ECO:0000313" key="11">
    <source>
        <dbReference type="EMBL" id="KAK2594619.1"/>
    </source>
</evidence>
<dbReference type="InterPro" id="IPR037679">
    <property type="entry name" value="Apc5"/>
</dbReference>
<evidence type="ECO:0000256" key="5">
    <source>
        <dbReference type="ARBA" id="ARBA00022786"/>
    </source>
</evidence>
<keyword evidence="9" id="KW-0732">Signal</keyword>
<keyword evidence="3" id="KW-0132">Cell division</keyword>
<dbReference type="AlphaFoldDB" id="A0AAJ0CN10"/>
<dbReference type="GO" id="GO:0031145">
    <property type="term" value="P:anaphase-promoting complex-dependent catabolic process"/>
    <property type="evidence" value="ECO:0007669"/>
    <property type="project" value="TreeGrafter"/>
</dbReference>
<keyword evidence="4" id="KW-0498">Mitosis</keyword>
<dbReference type="GO" id="GO:0005680">
    <property type="term" value="C:anaphase-promoting complex"/>
    <property type="evidence" value="ECO:0007669"/>
    <property type="project" value="InterPro"/>
</dbReference>
<organism evidence="11 12">
    <name type="scientific">Conoideocrella luteorostrata</name>
    <dbReference type="NCBI Taxonomy" id="1105319"/>
    <lineage>
        <taxon>Eukaryota</taxon>
        <taxon>Fungi</taxon>
        <taxon>Dikarya</taxon>
        <taxon>Ascomycota</taxon>
        <taxon>Pezizomycotina</taxon>
        <taxon>Sordariomycetes</taxon>
        <taxon>Hypocreomycetidae</taxon>
        <taxon>Hypocreales</taxon>
        <taxon>Clavicipitaceae</taxon>
        <taxon>Conoideocrella</taxon>
    </lineage>
</organism>
<comment type="caution">
    <text evidence="11">The sequence shown here is derived from an EMBL/GenBank/DDBJ whole genome shotgun (WGS) entry which is preliminary data.</text>
</comment>
<evidence type="ECO:0000313" key="12">
    <source>
        <dbReference type="Proteomes" id="UP001251528"/>
    </source>
</evidence>
<dbReference type="SUPFAM" id="SSF48452">
    <property type="entry name" value="TPR-like"/>
    <property type="match status" value="2"/>
</dbReference>
<feature type="chain" id="PRO_5042547118" description="Anaphase-promoting complex subunit 5" evidence="9">
    <location>
        <begin position="24"/>
        <end position="787"/>
    </location>
</feature>
<dbReference type="PANTHER" id="PTHR12830:SF9">
    <property type="entry name" value="ANAPHASE-PROMOTING COMPLEX SUBUNIT 5"/>
    <property type="match status" value="1"/>
</dbReference>
<evidence type="ECO:0000259" key="10">
    <source>
        <dbReference type="Pfam" id="PF12862"/>
    </source>
</evidence>